<dbReference type="Proteomes" id="UP001632038">
    <property type="component" value="Unassembled WGS sequence"/>
</dbReference>
<evidence type="ECO:0000313" key="3">
    <source>
        <dbReference type="Proteomes" id="UP001632038"/>
    </source>
</evidence>
<gene>
    <name evidence="2" type="ORF">CASFOL_027973</name>
</gene>
<keyword evidence="1" id="KW-0472">Membrane</keyword>
<comment type="caution">
    <text evidence="2">The sequence shown here is derived from an EMBL/GenBank/DDBJ whole genome shotgun (WGS) entry which is preliminary data.</text>
</comment>
<proteinExistence type="predicted"/>
<evidence type="ECO:0000313" key="2">
    <source>
        <dbReference type="EMBL" id="KAL3628927.1"/>
    </source>
</evidence>
<reference evidence="3" key="1">
    <citation type="journal article" date="2024" name="IScience">
        <title>Strigolactones Initiate the Formation of Haustorium-like Structures in Castilleja.</title>
        <authorList>
            <person name="Buerger M."/>
            <person name="Peterson D."/>
            <person name="Chory J."/>
        </authorList>
    </citation>
    <scope>NUCLEOTIDE SEQUENCE [LARGE SCALE GENOMIC DNA]</scope>
</reference>
<name>A0ABD3CHG8_9LAMI</name>
<keyword evidence="1" id="KW-0812">Transmembrane</keyword>
<keyword evidence="3" id="KW-1185">Reference proteome</keyword>
<sequence length="74" mass="8175">MVSQSVAYVQPDLNRHNFSFLWAFSISFAPKGDLSLVHPIHEPFAIVALLVGILILSRVTFSQFVASFLGLSLI</sequence>
<organism evidence="2 3">
    <name type="scientific">Castilleja foliolosa</name>
    <dbReference type="NCBI Taxonomy" id="1961234"/>
    <lineage>
        <taxon>Eukaryota</taxon>
        <taxon>Viridiplantae</taxon>
        <taxon>Streptophyta</taxon>
        <taxon>Embryophyta</taxon>
        <taxon>Tracheophyta</taxon>
        <taxon>Spermatophyta</taxon>
        <taxon>Magnoliopsida</taxon>
        <taxon>eudicotyledons</taxon>
        <taxon>Gunneridae</taxon>
        <taxon>Pentapetalae</taxon>
        <taxon>asterids</taxon>
        <taxon>lamiids</taxon>
        <taxon>Lamiales</taxon>
        <taxon>Orobanchaceae</taxon>
        <taxon>Pedicularideae</taxon>
        <taxon>Castillejinae</taxon>
        <taxon>Castilleja</taxon>
    </lineage>
</organism>
<dbReference type="EMBL" id="JAVIJP010000036">
    <property type="protein sequence ID" value="KAL3628927.1"/>
    <property type="molecule type" value="Genomic_DNA"/>
</dbReference>
<keyword evidence="1" id="KW-1133">Transmembrane helix</keyword>
<protein>
    <submittedName>
        <fullName evidence="2">Uncharacterized protein</fullName>
    </submittedName>
</protein>
<feature type="transmembrane region" description="Helical" evidence="1">
    <location>
        <begin position="44"/>
        <end position="71"/>
    </location>
</feature>
<dbReference type="AlphaFoldDB" id="A0ABD3CHG8"/>
<accession>A0ABD3CHG8</accession>
<evidence type="ECO:0000256" key="1">
    <source>
        <dbReference type="SAM" id="Phobius"/>
    </source>
</evidence>